<evidence type="ECO:0000256" key="1">
    <source>
        <dbReference type="SAM" id="SignalP"/>
    </source>
</evidence>
<reference evidence="2" key="1">
    <citation type="journal article" date="2023" name="Int. J. Mol. Sci.">
        <title>Metagenomics Revealed a New Genus 'Candidatus Thiocaldithrix dubininis' gen. nov., sp. nov. and a New Species 'Candidatus Thiothrix putei' sp. nov. in the Family Thiotrichaceae, Some Members of Which Have Traits of Both Na+- and H+-Motive Energetics.</title>
        <authorList>
            <person name="Ravin N.V."/>
            <person name="Muntyan M.S."/>
            <person name="Smolyakov D.D."/>
            <person name="Rudenko T.S."/>
            <person name="Beletsky A.V."/>
            <person name="Mardanov A.V."/>
            <person name="Grabovich M.Y."/>
        </authorList>
    </citation>
    <scope>NUCLEOTIDE SEQUENCE</scope>
    <source>
        <strain evidence="2">GKL-01</strain>
    </source>
</reference>
<protein>
    <submittedName>
        <fullName evidence="2">Uncharacterized protein</fullName>
    </submittedName>
</protein>
<organism evidence="2">
    <name type="scientific">Candidatus Thiocaldithrix dubininis</name>
    <dbReference type="NCBI Taxonomy" id="3080823"/>
    <lineage>
        <taxon>Bacteria</taxon>
        <taxon>Pseudomonadati</taxon>
        <taxon>Pseudomonadota</taxon>
        <taxon>Gammaproteobacteria</taxon>
        <taxon>Thiotrichales</taxon>
        <taxon>Thiotrichaceae</taxon>
        <taxon>Candidatus Thiocaldithrix</taxon>
    </lineage>
</organism>
<reference evidence="2" key="2">
    <citation type="submission" date="2023-04" db="EMBL/GenBank/DDBJ databases">
        <authorList>
            <person name="Beletskiy A.V."/>
            <person name="Mardanov A.V."/>
            <person name="Ravin N.V."/>
        </authorList>
    </citation>
    <scope>NUCLEOTIDE SEQUENCE</scope>
    <source>
        <strain evidence="2">GKL-01</strain>
    </source>
</reference>
<feature type="signal peptide" evidence="1">
    <location>
        <begin position="1"/>
        <end position="20"/>
    </location>
</feature>
<feature type="chain" id="PRO_5041664598" evidence="1">
    <location>
        <begin position="21"/>
        <end position="133"/>
    </location>
</feature>
<dbReference type="AlphaFoldDB" id="A0AA95KFD1"/>
<dbReference type="EMBL" id="CP124755">
    <property type="protein sequence ID" value="WGZ90826.1"/>
    <property type="molecule type" value="Genomic_DNA"/>
</dbReference>
<proteinExistence type="predicted"/>
<dbReference type="Proteomes" id="UP001300672">
    <property type="component" value="Chromosome"/>
</dbReference>
<accession>A0AA95KFD1</accession>
<dbReference type="KEGG" id="tdu:QJT80_15285"/>
<gene>
    <name evidence="2" type="ORF">QJT80_15285</name>
</gene>
<keyword evidence="1" id="KW-0732">Signal</keyword>
<evidence type="ECO:0000313" key="2">
    <source>
        <dbReference type="EMBL" id="WGZ90826.1"/>
    </source>
</evidence>
<sequence>MRRVSVTLLSLSLLPSFVWADQCAYTSKAEAVKAATYVSVGQTIVHFCEPCGDKHFAKAKPEEVRSTELARIDPASSHLDQTYWELRLNGKGVDLAYIYVKRSNARYMNLAKLAGCPASDVSASFMLPNTPLK</sequence>
<name>A0AA95KFD1_9GAMM</name>